<evidence type="ECO:0000259" key="5">
    <source>
        <dbReference type="Pfam" id="PF08386"/>
    </source>
</evidence>
<gene>
    <name evidence="6" type="primary">CAB5_1</name>
    <name evidence="6" type="ORF">QQS21_012345</name>
</gene>
<keyword evidence="4" id="KW-0732">Signal</keyword>
<accession>A0AAJ0FUY6</accession>
<organism evidence="6 7">
    <name type="scientific">Conoideocrella luteorostrata</name>
    <dbReference type="NCBI Taxonomy" id="1105319"/>
    <lineage>
        <taxon>Eukaryota</taxon>
        <taxon>Fungi</taxon>
        <taxon>Dikarya</taxon>
        <taxon>Ascomycota</taxon>
        <taxon>Pezizomycotina</taxon>
        <taxon>Sordariomycetes</taxon>
        <taxon>Hypocreomycetidae</taxon>
        <taxon>Hypocreales</taxon>
        <taxon>Clavicipitaceae</taxon>
        <taxon>Conoideocrella</taxon>
    </lineage>
</organism>
<evidence type="ECO:0000313" key="7">
    <source>
        <dbReference type="Proteomes" id="UP001251528"/>
    </source>
</evidence>
<sequence length="598" mass="65698">MPSLSTKLLGSSAALLALSRNATSQFDWNSITPSRDLHYVKCYDGLECARALMPLDWLEESVDRTVTLAVVKVPAKVQTSDHRYGGTVMANPGGPGASGVLHMLKNGRYIQDMVGSDELHFEILSFDPRGTGLSTPRADCYASETARQAAEWQSRGAGELDSLHIPTLKRALAKAKAHGHQCARYRDEEVDFNIHEFTATASTARDMLRLVDKTEELRQETVSRPTAMDSSQQQQPLDGKRKHSSGQGRLQYYGTSYGTVLGNTFLSMFPGRVKRMILDGVVIPEHWVLGNWDESMRDNHRAVDYLYQSCFQAGSSECALRKDSDHSWHEIQQRVQALIDRLDNDPAPGVTVGGPEIFIDGVAILELISGQVFSPLDFFEGLSSTLAQAVDGNYTELLEQLVPSLSDNDNDNNKEKHGDEDAVTALARPYTWFDDAFSSVACGDAENPGNYTLSHWKHVLERILARYPRLGVRAVDQTIKCAGWQSHPKDRFAGPFISPEADPKEVEGRPSAPLLLLSSLYDPVTPLASANVVARGHPGSSVLVQKSVGHCTLFSGPSRCLRRAVRAYMADGTMPQEGAVCGGDCVPFEECPHERGHL</sequence>
<evidence type="ECO:0000256" key="3">
    <source>
        <dbReference type="SAM" id="MobiDB-lite"/>
    </source>
</evidence>
<dbReference type="AlphaFoldDB" id="A0AAJ0FUY6"/>
<feature type="signal peptide" evidence="4">
    <location>
        <begin position="1"/>
        <end position="24"/>
    </location>
</feature>
<feature type="domain" description="Peptidase S33 tripeptidyl aminopeptidase-like C-terminal" evidence="5">
    <location>
        <begin position="471"/>
        <end position="581"/>
    </location>
</feature>
<evidence type="ECO:0000256" key="4">
    <source>
        <dbReference type="SAM" id="SignalP"/>
    </source>
</evidence>
<keyword evidence="6" id="KW-0808">Transferase</keyword>
<evidence type="ECO:0000256" key="1">
    <source>
        <dbReference type="ARBA" id="ARBA00010088"/>
    </source>
</evidence>
<feature type="compositionally biased region" description="Polar residues" evidence="3">
    <location>
        <begin position="222"/>
        <end position="236"/>
    </location>
</feature>
<keyword evidence="6" id="KW-0418">Kinase</keyword>
<dbReference type="PANTHER" id="PTHR43248:SF25">
    <property type="entry name" value="AB HYDROLASE-1 DOMAIN-CONTAINING PROTEIN-RELATED"/>
    <property type="match status" value="1"/>
</dbReference>
<dbReference type="EC" id="2.7.1.24" evidence="6"/>
<dbReference type="InterPro" id="IPR013595">
    <property type="entry name" value="Pept_S33_TAP-like_C"/>
</dbReference>
<evidence type="ECO:0000256" key="2">
    <source>
        <dbReference type="ARBA" id="ARBA00022801"/>
    </source>
</evidence>
<name>A0AAJ0FUY6_9HYPO</name>
<dbReference type="PANTHER" id="PTHR43248">
    <property type="entry name" value="2-SUCCINYL-6-HYDROXY-2,4-CYCLOHEXADIENE-1-CARBOXYLATE SYNTHASE"/>
    <property type="match status" value="1"/>
</dbReference>
<dbReference type="SUPFAM" id="SSF53474">
    <property type="entry name" value="alpha/beta-Hydrolases"/>
    <property type="match status" value="1"/>
</dbReference>
<evidence type="ECO:0000313" key="6">
    <source>
        <dbReference type="EMBL" id="KAK2589980.1"/>
    </source>
</evidence>
<dbReference type="InterPro" id="IPR029058">
    <property type="entry name" value="AB_hydrolase_fold"/>
</dbReference>
<comment type="caution">
    <text evidence="6">The sequence shown here is derived from an EMBL/GenBank/DDBJ whole genome shotgun (WGS) entry which is preliminary data.</text>
</comment>
<dbReference type="Gene3D" id="3.40.50.1820">
    <property type="entry name" value="alpha/beta hydrolase"/>
    <property type="match status" value="1"/>
</dbReference>
<comment type="similarity">
    <text evidence="1">Belongs to the peptidase S33 family.</text>
</comment>
<feature type="region of interest" description="Disordered" evidence="3">
    <location>
        <begin position="218"/>
        <end position="248"/>
    </location>
</feature>
<feature type="chain" id="PRO_5042572927" evidence="4">
    <location>
        <begin position="25"/>
        <end position="598"/>
    </location>
</feature>
<keyword evidence="2" id="KW-0378">Hydrolase</keyword>
<protein>
    <submittedName>
        <fullName evidence="6">Dephospho-CoA kinase cab5</fullName>
        <ecNumber evidence="6">2.7.1.24</ecNumber>
    </submittedName>
</protein>
<dbReference type="Pfam" id="PF08386">
    <property type="entry name" value="Abhydrolase_4"/>
    <property type="match status" value="1"/>
</dbReference>
<proteinExistence type="inferred from homology"/>
<dbReference type="Proteomes" id="UP001251528">
    <property type="component" value="Unassembled WGS sequence"/>
</dbReference>
<dbReference type="InterPro" id="IPR051601">
    <property type="entry name" value="Serine_prot/Carboxylest_S33"/>
</dbReference>
<reference evidence="6" key="1">
    <citation type="submission" date="2023-06" db="EMBL/GenBank/DDBJ databases">
        <title>Conoideocrella luteorostrata (Hypocreales: Clavicipitaceae), a potential biocontrol fungus for elongate hemlock scale in United States Christmas tree production areas.</title>
        <authorList>
            <person name="Barrett H."/>
            <person name="Lovett B."/>
            <person name="Macias A.M."/>
            <person name="Stajich J.E."/>
            <person name="Kasson M.T."/>
        </authorList>
    </citation>
    <scope>NUCLEOTIDE SEQUENCE</scope>
    <source>
        <strain evidence="6">ARSEF 14590</strain>
    </source>
</reference>
<keyword evidence="7" id="KW-1185">Reference proteome</keyword>
<dbReference type="GO" id="GO:0016787">
    <property type="term" value="F:hydrolase activity"/>
    <property type="evidence" value="ECO:0007669"/>
    <property type="project" value="UniProtKB-KW"/>
</dbReference>
<dbReference type="GO" id="GO:0004140">
    <property type="term" value="F:dephospho-CoA kinase activity"/>
    <property type="evidence" value="ECO:0007669"/>
    <property type="project" value="UniProtKB-EC"/>
</dbReference>
<dbReference type="EMBL" id="JASWJB010000512">
    <property type="protein sequence ID" value="KAK2589980.1"/>
    <property type="molecule type" value="Genomic_DNA"/>
</dbReference>